<reference evidence="2 3" key="1">
    <citation type="submission" date="2019-04" db="EMBL/GenBank/DDBJ databases">
        <authorList>
            <person name="Liu A."/>
        </authorList>
    </citation>
    <scope>NUCLEOTIDE SEQUENCE [LARGE SCALE GENOMIC DNA]</scope>
    <source>
        <strain evidence="2 3">RZ03</strain>
    </source>
</reference>
<sequence length="149" mass="17735">MKYLLYILLLTSQLGWTQLKNYTFKELSLLKEERPIVIFLHTDWCKYCKVMENTTFKNEKIIEKLNERFYFISFNAEQKTSVTFKNHTFKYKSTGKKTGIHELAEALGTVESKISYPTTVVLNNKKEIVFQYPYLLKPKEFLKVLNKIE</sequence>
<dbReference type="OrthoDB" id="9811036at2"/>
<evidence type="ECO:0000313" key="2">
    <source>
        <dbReference type="EMBL" id="TGV00480.1"/>
    </source>
</evidence>
<feature type="domain" description="Thioredoxin-like fold" evidence="1">
    <location>
        <begin position="31"/>
        <end position="145"/>
    </location>
</feature>
<comment type="caution">
    <text evidence="2">The sequence shown here is derived from an EMBL/GenBank/DDBJ whole genome shotgun (WGS) entry which is preliminary data.</text>
</comment>
<dbReference type="InterPro" id="IPR036249">
    <property type="entry name" value="Thioredoxin-like_sf"/>
</dbReference>
<evidence type="ECO:0000313" key="3">
    <source>
        <dbReference type="Proteomes" id="UP000307602"/>
    </source>
</evidence>
<dbReference type="Pfam" id="PF13098">
    <property type="entry name" value="Thioredoxin_2"/>
    <property type="match status" value="1"/>
</dbReference>
<accession>A0A4S1DRB8</accession>
<proteinExistence type="predicted"/>
<dbReference type="Proteomes" id="UP000307602">
    <property type="component" value="Unassembled WGS sequence"/>
</dbReference>
<keyword evidence="3" id="KW-1185">Reference proteome</keyword>
<dbReference type="SUPFAM" id="SSF52833">
    <property type="entry name" value="Thioredoxin-like"/>
    <property type="match status" value="1"/>
</dbReference>
<organism evidence="2 3">
    <name type="scientific">Flavivirga rizhaonensis</name>
    <dbReference type="NCBI Taxonomy" id="2559571"/>
    <lineage>
        <taxon>Bacteria</taxon>
        <taxon>Pseudomonadati</taxon>
        <taxon>Bacteroidota</taxon>
        <taxon>Flavobacteriia</taxon>
        <taxon>Flavobacteriales</taxon>
        <taxon>Flavobacteriaceae</taxon>
        <taxon>Flavivirga</taxon>
    </lineage>
</organism>
<gene>
    <name evidence="2" type="ORF">EM932_19480</name>
</gene>
<dbReference type="EMBL" id="SRSO01000042">
    <property type="protein sequence ID" value="TGV00480.1"/>
    <property type="molecule type" value="Genomic_DNA"/>
</dbReference>
<dbReference type="RefSeq" id="WP_135878882.1">
    <property type="nucleotide sequence ID" value="NZ_SRSO01000042.1"/>
</dbReference>
<name>A0A4S1DRB8_9FLAO</name>
<dbReference type="Gene3D" id="3.40.30.10">
    <property type="entry name" value="Glutaredoxin"/>
    <property type="match status" value="1"/>
</dbReference>
<dbReference type="AlphaFoldDB" id="A0A4S1DRB8"/>
<protein>
    <submittedName>
        <fullName evidence="2">Thioredoxin family protein</fullName>
    </submittedName>
</protein>
<evidence type="ECO:0000259" key="1">
    <source>
        <dbReference type="Pfam" id="PF13098"/>
    </source>
</evidence>
<dbReference type="InterPro" id="IPR012336">
    <property type="entry name" value="Thioredoxin-like_fold"/>
</dbReference>